<accession>A0A9N9AER6</accession>
<comment type="caution">
    <text evidence="3">The sequence shown here is derived from an EMBL/GenBank/DDBJ whole genome shotgun (WGS) entry which is preliminary data.</text>
</comment>
<keyword evidence="2" id="KW-1133">Transmembrane helix</keyword>
<feature type="compositionally biased region" description="Low complexity" evidence="1">
    <location>
        <begin position="142"/>
        <end position="154"/>
    </location>
</feature>
<evidence type="ECO:0000313" key="3">
    <source>
        <dbReference type="EMBL" id="CAG8528216.1"/>
    </source>
</evidence>
<proteinExistence type="predicted"/>
<feature type="region of interest" description="Disordered" evidence="1">
    <location>
        <begin position="142"/>
        <end position="181"/>
    </location>
</feature>
<dbReference type="OrthoDB" id="10591051at2759"/>
<dbReference type="AlphaFoldDB" id="A0A9N9AER6"/>
<keyword evidence="4" id="KW-1185">Reference proteome</keyword>
<gene>
    <name evidence="3" type="ORF">ALEPTO_LOCUS4807</name>
</gene>
<evidence type="ECO:0000313" key="4">
    <source>
        <dbReference type="Proteomes" id="UP000789508"/>
    </source>
</evidence>
<keyword evidence="2" id="KW-0812">Transmembrane</keyword>
<dbReference type="EMBL" id="CAJVPS010001185">
    <property type="protein sequence ID" value="CAG8528216.1"/>
    <property type="molecule type" value="Genomic_DNA"/>
</dbReference>
<feature type="compositionally biased region" description="Low complexity" evidence="1">
    <location>
        <begin position="170"/>
        <end position="181"/>
    </location>
</feature>
<sequence>MNEFNDIKDITSPTRTDKGIEIEISTIKHIKPIYVHQQQTHNEEETIPTSHSTVIETTITEENIELKQLGQKNQKSPVYNTPQETTGELSIMPIINLLRQGIQRPQLLASNTSAEHSLTKDSVITPSLPPVITELSARIETTFDPTTQTTAADPSQVDVERGGGGDVTSDDSSNSSVVVDNRSPKKGFFRRHPIRAILIAIVLVLLLGALAILIIGKK</sequence>
<evidence type="ECO:0000256" key="1">
    <source>
        <dbReference type="SAM" id="MobiDB-lite"/>
    </source>
</evidence>
<feature type="transmembrane region" description="Helical" evidence="2">
    <location>
        <begin position="196"/>
        <end position="216"/>
    </location>
</feature>
<organism evidence="3 4">
    <name type="scientific">Ambispora leptoticha</name>
    <dbReference type="NCBI Taxonomy" id="144679"/>
    <lineage>
        <taxon>Eukaryota</taxon>
        <taxon>Fungi</taxon>
        <taxon>Fungi incertae sedis</taxon>
        <taxon>Mucoromycota</taxon>
        <taxon>Glomeromycotina</taxon>
        <taxon>Glomeromycetes</taxon>
        <taxon>Archaeosporales</taxon>
        <taxon>Ambisporaceae</taxon>
        <taxon>Ambispora</taxon>
    </lineage>
</organism>
<dbReference type="Proteomes" id="UP000789508">
    <property type="component" value="Unassembled WGS sequence"/>
</dbReference>
<name>A0A9N9AER6_9GLOM</name>
<keyword evidence="2" id="KW-0472">Membrane</keyword>
<protein>
    <submittedName>
        <fullName evidence="3">9346_t:CDS:1</fullName>
    </submittedName>
</protein>
<evidence type="ECO:0000256" key="2">
    <source>
        <dbReference type="SAM" id="Phobius"/>
    </source>
</evidence>
<reference evidence="3" key="1">
    <citation type="submission" date="2021-06" db="EMBL/GenBank/DDBJ databases">
        <authorList>
            <person name="Kallberg Y."/>
            <person name="Tangrot J."/>
            <person name="Rosling A."/>
        </authorList>
    </citation>
    <scope>NUCLEOTIDE SEQUENCE</scope>
    <source>
        <strain evidence="3">FL130A</strain>
    </source>
</reference>